<dbReference type="AlphaFoldDB" id="A0A6S6YRE0"/>
<keyword evidence="2" id="KW-0805">Transcription regulation</keyword>
<dbReference type="Pfam" id="PF08281">
    <property type="entry name" value="Sigma70_r4_2"/>
    <property type="match status" value="1"/>
</dbReference>
<dbReference type="GO" id="GO:0016987">
    <property type="term" value="F:sigma factor activity"/>
    <property type="evidence" value="ECO:0007669"/>
    <property type="project" value="UniProtKB-KW"/>
</dbReference>
<dbReference type="Pfam" id="PF04542">
    <property type="entry name" value="Sigma70_r2"/>
    <property type="match status" value="1"/>
</dbReference>
<dbReference type="GO" id="GO:0003677">
    <property type="term" value="F:DNA binding"/>
    <property type="evidence" value="ECO:0007669"/>
    <property type="project" value="InterPro"/>
</dbReference>
<evidence type="ECO:0000256" key="1">
    <source>
        <dbReference type="ARBA" id="ARBA00010641"/>
    </source>
</evidence>
<dbReference type="SUPFAM" id="SSF88659">
    <property type="entry name" value="Sigma3 and sigma4 domains of RNA polymerase sigma factors"/>
    <property type="match status" value="1"/>
</dbReference>
<feature type="domain" description="RNA polymerase sigma factor 70 region 4 type 2" evidence="6">
    <location>
        <begin position="114"/>
        <end position="166"/>
    </location>
</feature>
<organism evidence="7 8">
    <name type="scientific">Achromobacter pestifer</name>
    <dbReference type="NCBI Taxonomy" id="1353889"/>
    <lineage>
        <taxon>Bacteria</taxon>
        <taxon>Pseudomonadati</taxon>
        <taxon>Pseudomonadota</taxon>
        <taxon>Betaproteobacteria</taxon>
        <taxon>Burkholderiales</taxon>
        <taxon>Alcaligenaceae</taxon>
        <taxon>Achromobacter</taxon>
    </lineage>
</organism>
<dbReference type="GO" id="GO:0006352">
    <property type="term" value="P:DNA-templated transcription initiation"/>
    <property type="evidence" value="ECO:0007669"/>
    <property type="project" value="InterPro"/>
</dbReference>
<dbReference type="NCBIfam" id="TIGR02937">
    <property type="entry name" value="sigma70-ECF"/>
    <property type="match status" value="1"/>
</dbReference>
<keyword evidence="4" id="KW-0804">Transcription</keyword>
<evidence type="ECO:0000256" key="4">
    <source>
        <dbReference type="ARBA" id="ARBA00023163"/>
    </source>
</evidence>
<dbReference type="Proteomes" id="UP000494108">
    <property type="component" value="Unassembled WGS sequence"/>
</dbReference>
<dbReference type="PANTHER" id="PTHR43133:SF63">
    <property type="entry name" value="RNA POLYMERASE SIGMA FACTOR FECI-RELATED"/>
    <property type="match status" value="1"/>
</dbReference>
<sequence>MPSATSRPDSELHAWYVDHGGWLLAWLKKKLGCPHNAADMAHDTFTRILASRDALAAVREPRAYLSVTATRLMIDQTRRRQVEDAYLAELNLAMADHPGAPSPEQILMTSQALAQISAILEGLAARPRQAFLLHYLDGDTHAEIADKLGVTDRMVRKYLVTALVHCHEGVDA</sequence>
<dbReference type="InterPro" id="IPR013249">
    <property type="entry name" value="RNA_pol_sigma70_r4_t2"/>
</dbReference>
<proteinExistence type="inferred from homology"/>
<gene>
    <name evidence="7" type="primary">fecI_5</name>
    <name evidence="7" type="ORF">LMG3431_01520</name>
</gene>
<evidence type="ECO:0000313" key="8">
    <source>
        <dbReference type="Proteomes" id="UP000494108"/>
    </source>
</evidence>
<evidence type="ECO:0000256" key="2">
    <source>
        <dbReference type="ARBA" id="ARBA00023015"/>
    </source>
</evidence>
<dbReference type="Gene3D" id="1.10.10.10">
    <property type="entry name" value="Winged helix-like DNA-binding domain superfamily/Winged helix DNA-binding domain"/>
    <property type="match status" value="1"/>
</dbReference>
<keyword evidence="8" id="KW-1185">Reference proteome</keyword>
<evidence type="ECO:0000259" key="5">
    <source>
        <dbReference type="Pfam" id="PF04542"/>
    </source>
</evidence>
<accession>A0A6S6YRE0</accession>
<dbReference type="InterPro" id="IPR007627">
    <property type="entry name" value="RNA_pol_sigma70_r2"/>
</dbReference>
<comment type="similarity">
    <text evidence="1">Belongs to the sigma-70 factor family. ECF subfamily.</text>
</comment>
<evidence type="ECO:0000313" key="7">
    <source>
        <dbReference type="EMBL" id="CAB3635514.1"/>
    </source>
</evidence>
<evidence type="ECO:0000259" key="6">
    <source>
        <dbReference type="Pfam" id="PF08281"/>
    </source>
</evidence>
<dbReference type="PANTHER" id="PTHR43133">
    <property type="entry name" value="RNA POLYMERASE ECF-TYPE SIGMA FACTO"/>
    <property type="match status" value="1"/>
</dbReference>
<dbReference type="InterPro" id="IPR039425">
    <property type="entry name" value="RNA_pol_sigma-70-like"/>
</dbReference>
<dbReference type="InterPro" id="IPR014284">
    <property type="entry name" value="RNA_pol_sigma-70_dom"/>
</dbReference>
<dbReference type="InterPro" id="IPR036388">
    <property type="entry name" value="WH-like_DNA-bd_sf"/>
</dbReference>
<name>A0A6S6YRE0_9BURK</name>
<dbReference type="Gene3D" id="1.10.1740.10">
    <property type="match status" value="1"/>
</dbReference>
<evidence type="ECO:0000256" key="3">
    <source>
        <dbReference type="ARBA" id="ARBA00023082"/>
    </source>
</evidence>
<keyword evidence="3" id="KW-0731">Sigma factor</keyword>
<dbReference type="SUPFAM" id="SSF88946">
    <property type="entry name" value="Sigma2 domain of RNA polymerase sigma factors"/>
    <property type="match status" value="1"/>
</dbReference>
<feature type="domain" description="RNA polymerase sigma-70 region 2" evidence="5">
    <location>
        <begin position="16"/>
        <end position="81"/>
    </location>
</feature>
<reference evidence="7 8" key="1">
    <citation type="submission" date="2020-04" db="EMBL/GenBank/DDBJ databases">
        <authorList>
            <person name="De Canck E."/>
        </authorList>
    </citation>
    <scope>NUCLEOTIDE SEQUENCE [LARGE SCALE GENOMIC DNA]</scope>
    <source>
        <strain evidence="7 8">LMG 3431</strain>
    </source>
</reference>
<protein>
    <submittedName>
        <fullName evidence="7">Putative RNA polymerase sigma factor FecI</fullName>
    </submittedName>
</protein>
<dbReference type="EMBL" id="CADIJX010000002">
    <property type="protein sequence ID" value="CAB3635514.1"/>
    <property type="molecule type" value="Genomic_DNA"/>
</dbReference>
<dbReference type="InterPro" id="IPR013324">
    <property type="entry name" value="RNA_pol_sigma_r3/r4-like"/>
</dbReference>
<dbReference type="RefSeq" id="WP_175173861.1">
    <property type="nucleotide sequence ID" value="NZ_CADIJX010000002.1"/>
</dbReference>
<dbReference type="InterPro" id="IPR013325">
    <property type="entry name" value="RNA_pol_sigma_r2"/>
</dbReference>